<keyword evidence="4" id="KW-1185">Reference proteome</keyword>
<gene>
    <name evidence="3" type="ORF">R1T40_00680</name>
    <name evidence="2" type="ORF">R1T40_00705</name>
</gene>
<geneLocation type="plasmid" evidence="3 4">
    <name>unnamed1</name>
</geneLocation>
<dbReference type="EMBL" id="CP136703">
    <property type="protein sequence ID" value="WOI31446.1"/>
    <property type="molecule type" value="Genomic_DNA"/>
</dbReference>
<dbReference type="Gene3D" id="1.10.1220.10">
    <property type="entry name" value="Met repressor-like"/>
    <property type="match status" value="1"/>
</dbReference>
<keyword evidence="3" id="KW-0614">Plasmid</keyword>
<dbReference type="Pfam" id="PF04221">
    <property type="entry name" value="RelB"/>
    <property type="match status" value="1"/>
</dbReference>
<name>A0ABZ0HAG4_TRISK</name>
<reference evidence="3 4" key="1">
    <citation type="submission" date="2023-10" db="EMBL/GenBank/DDBJ databases">
        <title>Eight complete genome sequences of bacteria isolated from laboratory stock of Giant Kelp gametophytes.</title>
        <authorList>
            <person name="Tolentino B."/>
            <person name="Nuzhdin S."/>
        </authorList>
    </citation>
    <scope>NUCLEOTIDE SEQUENCE [LARGE SCALE GENOMIC DNA]</scope>
    <source>
        <strain evidence="3 4">LC.270.F.C4</strain>
        <plasmid evidence="3 4">unnamed1</plasmid>
    </source>
</reference>
<dbReference type="RefSeq" id="WP_317384080.1">
    <property type="nucleotide sequence ID" value="NZ_CP136703.1"/>
</dbReference>
<dbReference type="InterPro" id="IPR007337">
    <property type="entry name" value="RelB/DinJ"/>
</dbReference>
<dbReference type="EMBL" id="CP136703">
    <property type="protein sequence ID" value="WOI31451.1"/>
    <property type="molecule type" value="Genomic_DNA"/>
</dbReference>
<feature type="region of interest" description="Disordered" evidence="1">
    <location>
        <begin position="73"/>
        <end position="95"/>
    </location>
</feature>
<evidence type="ECO:0000313" key="4">
    <source>
        <dbReference type="Proteomes" id="UP001302666"/>
    </source>
</evidence>
<dbReference type="InterPro" id="IPR013321">
    <property type="entry name" value="Arc_rbn_hlx_hlx"/>
</dbReference>
<evidence type="ECO:0000256" key="1">
    <source>
        <dbReference type="SAM" id="MobiDB-lite"/>
    </source>
</evidence>
<dbReference type="NCBIfam" id="TIGR02384">
    <property type="entry name" value="RelB_DinJ"/>
    <property type="match status" value="1"/>
</dbReference>
<sequence length="95" mass="10721">MATTTQMLHVRLDPELKGNAERALESVGMSLSEAVRVFLHRVVRDNGMPVGIGSDPETYDRWIEDRIEKALSDTRPMVSQSDANDRIQAVLNKKR</sequence>
<accession>A0ABZ0HAG4</accession>
<protein>
    <submittedName>
        <fullName evidence="3">Type II toxin-antitoxin system RelB/DinJ family antitoxin</fullName>
    </submittedName>
</protein>
<evidence type="ECO:0000313" key="2">
    <source>
        <dbReference type="EMBL" id="WOI31446.1"/>
    </source>
</evidence>
<organism evidence="3 4">
    <name type="scientific">Tritonibacter scottomollicae</name>
    <name type="common">Epibacterium scottomollicae</name>
    <dbReference type="NCBI Taxonomy" id="483013"/>
    <lineage>
        <taxon>Bacteria</taxon>
        <taxon>Pseudomonadati</taxon>
        <taxon>Pseudomonadota</taxon>
        <taxon>Alphaproteobacteria</taxon>
        <taxon>Rhodobacterales</taxon>
        <taxon>Paracoccaceae</taxon>
        <taxon>Tritonibacter</taxon>
    </lineage>
</organism>
<evidence type="ECO:0000313" key="3">
    <source>
        <dbReference type="EMBL" id="WOI31451.1"/>
    </source>
</evidence>
<dbReference type="Gene3D" id="6.20.450.20">
    <property type="match status" value="1"/>
</dbReference>
<proteinExistence type="predicted"/>
<dbReference type="Proteomes" id="UP001302666">
    <property type="component" value="Plasmid unnamed1"/>
</dbReference>